<proteinExistence type="predicted"/>
<evidence type="ECO:0000256" key="2">
    <source>
        <dbReference type="SAM" id="MobiDB-lite"/>
    </source>
</evidence>
<organism evidence="4 5">
    <name type="scientific">Aspergillus lucknowensis</name>
    <dbReference type="NCBI Taxonomy" id="176173"/>
    <lineage>
        <taxon>Eukaryota</taxon>
        <taxon>Fungi</taxon>
        <taxon>Dikarya</taxon>
        <taxon>Ascomycota</taxon>
        <taxon>Pezizomycotina</taxon>
        <taxon>Eurotiomycetes</taxon>
        <taxon>Eurotiomycetidae</taxon>
        <taxon>Eurotiales</taxon>
        <taxon>Aspergillaceae</taxon>
        <taxon>Aspergillus</taxon>
        <taxon>Aspergillus subgen. Nidulantes</taxon>
    </lineage>
</organism>
<evidence type="ECO:0000313" key="5">
    <source>
        <dbReference type="Proteomes" id="UP001610432"/>
    </source>
</evidence>
<feature type="region of interest" description="Disordered" evidence="2">
    <location>
        <begin position="374"/>
        <end position="496"/>
    </location>
</feature>
<feature type="compositionally biased region" description="Basic residues" evidence="2">
    <location>
        <begin position="383"/>
        <end position="394"/>
    </location>
</feature>
<dbReference type="InterPro" id="IPR000571">
    <property type="entry name" value="Znf_CCCH"/>
</dbReference>
<name>A0ABR4LE95_9EURO</name>
<feature type="compositionally biased region" description="Polar residues" evidence="2">
    <location>
        <begin position="296"/>
        <end position="309"/>
    </location>
</feature>
<keyword evidence="1" id="KW-0863">Zinc-finger</keyword>
<comment type="caution">
    <text evidence="4">The sequence shown here is derived from an EMBL/GenBank/DDBJ whole genome shotgun (WGS) entry which is preliminary data.</text>
</comment>
<evidence type="ECO:0000256" key="1">
    <source>
        <dbReference type="PROSITE-ProRule" id="PRU00723"/>
    </source>
</evidence>
<protein>
    <recommendedName>
        <fullName evidence="3">C3H1-type domain-containing protein</fullName>
    </recommendedName>
</protein>
<feature type="region of interest" description="Disordered" evidence="2">
    <location>
        <begin position="67"/>
        <end position="86"/>
    </location>
</feature>
<evidence type="ECO:0000313" key="4">
    <source>
        <dbReference type="EMBL" id="KAL2862855.1"/>
    </source>
</evidence>
<accession>A0ABR4LE95</accession>
<feature type="compositionally biased region" description="Low complexity" evidence="2">
    <location>
        <begin position="422"/>
        <end position="438"/>
    </location>
</feature>
<dbReference type="Proteomes" id="UP001610432">
    <property type="component" value="Unassembled WGS sequence"/>
</dbReference>
<dbReference type="GeneID" id="98141829"/>
<feature type="domain" description="C3H1-type" evidence="3">
    <location>
        <begin position="153"/>
        <end position="182"/>
    </location>
</feature>
<keyword evidence="1" id="KW-0862">Zinc</keyword>
<dbReference type="EMBL" id="JBFXLQ010000060">
    <property type="protein sequence ID" value="KAL2862855.1"/>
    <property type="molecule type" value="Genomic_DNA"/>
</dbReference>
<gene>
    <name evidence="4" type="ORF">BJX67DRAFT_287990</name>
</gene>
<reference evidence="4 5" key="1">
    <citation type="submission" date="2024-07" db="EMBL/GenBank/DDBJ databases">
        <title>Section-level genome sequencing and comparative genomics of Aspergillus sections Usti and Cavernicolus.</title>
        <authorList>
            <consortium name="Lawrence Berkeley National Laboratory"/>
            <person name="Nybo J.L."/>
            <person name="Vesth T.C."/>
            <person name="Theobald S."/>
            <person name="Frisvad J.C."/>
            <person name="Larsen T.O."/>
            <person name="Kjaerboelling I."/>
            <person name="Rothschild-Mancinelli K."/>
            <person name="Lyhne E.K."/>
            <person name="Kogle M.E."/>
            <person name="Barry K."/>
            <person name="Clum A."/>
            <person name="Na H."/>
            <person name="Ledsgaard L."/>
            <person name="Lin J."/>
            <person name="Lipzen A."/>
            <person name="Kuo A."/>
            <person name="Riley R."/>
            <person name="Mondo S."/>
            <person name="Labutti K."/>
            <person name="Haridas S."/>
            <person name="Pangalinan J."/>
            <person name="Salamov A.A."/>
            <person name="Simmons B.A."/>
            <person name="Magnuson J.K."/>
            <person name="Chen J."/>
            <person name="Drula E."/>
            <person name="Henrissat B."/>
            <person name="Wiebenga A."/>
            <person name="Lubbers R.J."/>
            <person name="Gomes A.C."/>
            <person name="Macurrencykelacurrency M.R."/>
            <person name="Stajich J."/>
            <person name="Grigoriev I.V."/>
            <person name="Mortensen U.H."/>
            <person name="De Vries R.P."/>
            <person name="Baker S.E."/>
            <person name="Andersen M.R."/>
        </authorList>
    </citation>
    <scope>NUCLEOTIDE SEQUENCE [LARGE SCALE GENOMIC DNA]</scope>
    <source>
        <strain evidence="4 5">CBS 449.75</strain>
    </source>
</reference>
<feature type="zinc finger region" description="C3H1-type" evidence="1">
    <location>
        <begin position="153"/>
        <end position="182"/>
    </location>
</feature>
<evidence type="ECO:0000259" key="3">
    <source>
        <dbReference type="PROSITE" id="PS50103"/>
    </source>
</evidence>
<dbReference type="RefSeq" id="XP_070881834.1">
    <property type="nucleotide sequence ID" value="XM_071026757.1"/>
</dbReference>
<sequence>MSSSLRPQFFCTRPNGNLTPLVAVDELPAHISLRGVPRVLSPNETQGMTSLGSVSPRGQSYTVEGAALPASRPSSTGSTSHRSRNHDLQSSLMRILTDENIPGSQRFALHALLQQGLPQGWQVSNPPAPGWLVHNTGGSPGGGSGRQNFNYRSVKKEYCSYWIRHGECDYQQQGCLYKHEMPLDLPMLEKLGLRDVPRWYREKYNVPSLLLSGHGHLRHQAANSQSWKDDGGFKSIQYPLHLGINEQGELSDVQKTVREKPAAYAPPQQHQQAPVLPGNSQMTYQAVSSPSVPVSQTQAAKSSPGQLNAGTKKVDLLSFDQPDYLLRSSFIYRPSNENRFESPNAEPHHEGLVHNLQSLALTPVSANTDCVGNSFDATVGSGRSKKTQRPRRLYQPRAQDTAPDFGPELIDTDSFHAFQNQTGTSSSGASVTSKTTGSQLASPVGKALHGGTASEPPTRGTSPTALSRGASPAGFCGRGKDKGNRRAPGAIGQKKN</sequence>
<keyword evidence="1" id="KW-0479">Metal-binding</keyword>
<feature type="region of interest" description="Disordered" evidence="2">
    <location>
        <begin position="284"/>
        <end position="309"/>
    </location>
</feature>
<keyword evidence="5" id="KW-1185">Reference proteome</keyword>
<dbReference type="PROSITE" id="PS50103">
    <property type="entry name" value="ZF_C3H1"/>
    <property type="match status" value="1"/>
</dbReference>